<dbReference type="AlphaFoldDB" id="A0A6A6WWW8"/>
<evidence type="ECO:0000256" key="4">
    <source>
        <dbReference type="SAM" id="MobiDB-lite"/>
    </source>
</evidence>
<dbReference type="GO" id="GO:0000981">
    <property type="term" value="F:DNA-binding transcription factor activity, RNA polymerase II-specific"/>
    <property type="evidence" value="ECO:0007669"/>
    <property type="project" value="InterPro"/>
</dbReference>
<feature type="domain" description="Zn(2)-C6 fungal-type" evidence="5">
    <location>
        <begin position="31"/>
        <end position="63"/>
    </location>
</feature>
<evidence type="ECO:0000259" key="5">
    <source>
        <dbReference type="PROSITE" id="PS50048"/>
    </source>
</evidence>
<feature type="region of interest" description="Disordered" evidence="4">
    <location>
        <begin position="68"/>
        <end position="90"/>
    </location>
</feature>
<dbReference type="PANTHER" id="PTHR31001:SF53">
    <property type="entry name" value="ZN(II)2CYS6 TRANSCRIPTION FACTOR (EUROFUNG)"/>
    <property type="match status" value="1"/>
</dbReference>
<evidence type="ECO:0000256" key="2">
    <source>
        <dbReference type="ARBA" id="ARBA00022723"/>
    </source>
</evidence>
<keyword evidence="7" id="KW-1185">Reference proteome</keyword>
<dbReference type="GO" id="GO:0006351">
    <property type="term" value="P:DNA-templated transcription"/>
    <property type="evidence" value="ECO:0007669"/>
    <property type="project" value="InterPro"/>
</dbReference>
<dbReference type="GO" id="GO:0008270">
    <property type="term" value="F:zinc ion binding"/>
    <property type="evidence" value="ECO:0007669"/>
    <property type="project" value="InterPro"/>
</dbReference>
<dbReference type="GO" id="GO:0003677">
    <property type="term" value="F:DNA binding"/>
    <property type="evidence" value="ECO:0007669"/>
    <property type="project" value="InterPro"/>
</dbReference>
<dbReference type="SMART" id="SM00066">
    <property type="entry name" value="GAL4"/>
    <property type="match status" value="1"/>
</dbReference>
<keyword evidence="3" id="KW-0539">Nucleus</keyword>
<evidence type="ECO:0000256" key="1">
    <source>
        <dbReference type="ARBA" id="ARBA00004123"/>
    </source>
</evidence>
<dbReference type="Proteomes" id="UP000799757">
    <property type="component" value="Unassembled WGS sequence"/>
</dbReference>
<feature type="region of interest" description="Disordered" evidence="4">
    <location>
        <begin position="1"/>
        <end position="30"/>
    </location>
</feature>
<evidence type="ECO:0000313" key="7">
    <source>
        <dbReference type="Proteomes" id="UP000799757"/>
    </source>
</evidence>
<dbReference type="PANTHER" id="PTHR31001">
    <property type="entry name" value="UNCHARACTERIZED TRANSCRIPTIONAL REGULATORY PROTEIN"/>
    <property type="match status" value="1"/>
</dbReference>
<gene>
    <name evidence="6" type="ORF">K505DRAFT_314660</name>
</gene>
<dbReference type="InterPro" id="IPR036864">
    <property type="entry name" value="Zn2-C6_fun-type_DNA-bd_sf"/>
</dbReference>
<keyword evidence="2" id="KW-0479">Metal-binding</keyword>
<dbReference type="CDD" id="cd12148">
    <property type="entry name" value="fungal_TF_MHR"/>
    <property type="match status" value="1"/>
</dbReference>
<protein>
    <recommendedName>
        <fullName evidence="5">Zn(2)-C6 fungal-type domain-containing protein</fullName>
    </recommendedName>
</protein>
<feature type="compositionally biased region" description="Polar residues" evidence="4">
    <location>
        <begin position="70"/>
        <end position="90"/>
    </location>
</feature>
<proteinExistence type="predicted"/>
<dbReference type="PROSITE" id="PS00463">
    <property type="entry name" value="ZN2_CY6_FUNGAL_1"/>
    <property type="match status" value="1"/>
</dbReference>
<dbReference type="EMBL" id="MU002204">
    <property type="protein sequence ID" value="KAF2788582.1"/>
    <property type="molecule type" value="Genomic_DNA"/>
</dbReference>
<reference evidence="6" key="1">
    <citation type="journal article" date="2020" name="Stud. Mycol.">
        <title>101 Dothideomycetes genomes: a test case for predicting lifestyles and emergence of pathogens.</title>
        <authorList>
            <person name="Haridas S."/>
            <person name="Albert R."/>
            <person name="Binder M."/>
            <person name="Bloem J."/>
            <person name="Labutti K."/>
            <person name="Salamov A."/>
            <person name="Andreopoulos B."/>
            <person name="Baker S."/>
            <person name="Barry K."/>
            <person name="Bills G."/>
            <person name="Bluhm B."/>
            <person name="Cannon C."/>
            <person name="Castanera R."/>
            <person name="Culley D."/>
            <person name="Daum C."/>
            <person name="Ezra D."/>
            <person name="Gonzalez J."/>
            <person name="Henrissat B."/>
            <person name="Kuo A."/>
            <person name="Liang C."/>
            <person name="Lipzen A."/>
            <person name="Lutzoni F."/>
            <person name="Magnuson J."/>
            <person name="Mondo S."/>
            <person name="Nolan M."/>
            <person name="Ohm R."/>
            <person name="Pangilinan J."/>
            <person name="Park H.-J."/>
            <person name="Ramirez L."/>
            <person name="Alfaro M."/>
            <person name="Sun H."/>
            <person name="Tritt A."/>
            <person name="Yoshinaga Y."/>
            <person name="Zwiers L.-H."/>
            <person name="Turgeon B."/>
            <person name="Goodwin S."/>
            <person name="Spatafora J."/>
            <person name="Crous P."/>
            <person name="Grigoriev I."/>
        </authorList>
    </citation>
    <scope>NUCLEOTIDE SEQUENCE</scope>
    <source>
        <strain evidence="6">CBS 109.77</strain>
    </source>
</reference>
<feature type="compositionally biased region" description="Polar residues" evidence="4">
    <location>
        <begin position="12"/>
        <end position="24"/>
    </location>
</feature>
<dbReference type="SUPFAM" id="SSF57701">
    <property type="entry name" value="Zn2/Cys6 DNA-binding domain"/>
    <property type="match status" value="1"/>
</dbReference>
<organism evidence="6 7">
    <name type="scientific">Melanomma pulvis-pyrius CBS 109.77</name>
    <dbReference type="NCBI Taxonomy" id="1314802"/>
    <lineage>
        <taxon>Eukaryota</taxon>
        <taxon>Fungi</taxon>
        <taxon>Dikarya</taxon>
        <taxon>Ascomycota</taxon>
        <taxon>Pezizomycotina</taxon>
        <taxon>Dothideomycetes</taxon>
        <taxon>Pleosporomycetidae</taxon>
        <taxon>Pleosporales</taxon>
        <taxon>Melanommataceae</taxon>
        <taxon>Melanomma</taxon>
    </lineage>
</organism>
<dbReference type="CDD" id="cd00067">
    <property type="entry name" value="GAL4"/>
    <property type="match status" value="1"/>
</dbReference>
<evidence type="ECO:0000256" key="3">
    <source>
        <dbReference type="ARBA" id="ARBA00023242"/>
    </source>
</evidence>
<dbReference type="Gene3D" id="4.10.240.10">
    <property type="entry name" value="Zn(2)-C6 fungal-type DNA-binding domain"/>
    <property type="match status" value="1"/>
</dbReference>
<accession>A0A6A6WWW8</accession>
<dbReference type="InterPro" id="IPR050613">
    <property type="entry name" value="Sec_Metabolite_Reg"/>
</dbReference>
<dbReference type="Pfam" id="PF00172">
    <property type="entry name" value="Zn_clus"/>
    <property type="match status" value="1"/>
</dbReference>
<evidence type="ECO:0000313" key="6">
    <source>
        <dbReference type="EMBL" id="KAF2788582.1"/>
    </source>
</evidence>
<dbReference type="InterPro" id="IPR001138">
    <property type="entry name" value="Zn2Cys6_DnaBD"/>
</dbReference>
<dbReference type="OrthoDB" id="4898680at2759"/>
<dbReference type="PROSITE" id="PS50048">
    <property type="entry name" value="ZN2_CY6_FUNGAL_2"/>
    <property type="match status" value="1"/>
</dbReference>
<sequence>MTRTGFPARLSMSHQSRRLNSTLRRNGKPQSCEPCRKGKLRCDHMMPTCGRCSRRGKPEQCVYHPAPLTKANSNATPQGTPTEGSTSSSIIPSYECQTISDTTLQFPPFDEPPFLSRVPRASSLPSQPWSSIIYGQQTVEELRRPVPSQDFRGSSISQTGFVHHHAILAENELSVGILPPNSEEASTSKVTQAQIDRGATVLGLLKDLPLFQKYIEKWFSFTRGIIIIEPMMKIWTSGAWSSWHKTLEAQKTGGLRNMSQKIWENTLIAPCDLLHRHTSPRDFFAKTTGDNLRWEVVGIIMTVVALFATSLQDGDPIFCSHDDPPVDREALALKCFNASEFCLGFCTDHDLMNDIFLWFLYVNTIIYCTMHTTGSYTNWQKTGYLSTALISYGLHNEIKVNDRTPFFIAELRKRLFICAYQDDKYSALFVGRPPRLTRQYCRIQLPLDLNDAQTMSNGPELEDALMNLDHRGWNQRGAVESSTFARIFASNALITEEILEISLGVLEPEELIRRALDIETRAIQLWNNLPSFLRIDADQPWDVKRAPIELLFLGYIRLADLGHHFLIQRTLIKKVGAESTKLLAVSREMFKYMMVLTNNRDMLRDFSIDFIQILCICGIPSAAVIAVELLHQEQDPSSTSALTNPLPRSDTIQDLSVFVACLANIRSDNSVPSCARGRKFLRKILDTILSPKPVAEVRRESMEGMEGMVPGWEAGLFQAGSDGEFMRWLETMEWEPESWVNYGQ</sequence>
<dbReference type="Pfam" id="PF04082">
    <property type="entry name" value="Fungal_trans"/>
    <property type="match status" value="1"/>
</dbReference>
<dbReference type="InterPro" id="IPR007219">
    <property type="entry name" value="XnlR_reg_dom"/>
</dbReference>
<comment type="subcellular location">
    <subcellularLocation>
        <location evidence="1">Nucleus</location>
    </subcellularLocation>
</comment>
<name>A0A6A6WWW8_9PLEO</name>
<dbReference type="GO" id="GO:0005634">
    <property type="term" value="C:nucleus"/>
    <property type="evidence" value="ECO:0007669"/>
    <property type="project" value="UniProtKB-SubCell"/>
</dbReference>